<name>A0A371FEY5_MUCPR</name>
<dbReference type="PROSITE" id="PS50016">
    <property type="entry name" value="ZF_PHD_2"/>
    <property type="match status" value="1"/>
</dbReference>
<dbReference type="SMART" id="SM01250">
    <property type="entry name" value="KAT11"/>
    <property type="match status" value="1"/>
</dbReference>
<keyword evidence="7" id="KW-0805">Transcription regulation</keyword>
<feature type="compositionally biased region" description="Basic and acidic residues" evidence="11">
    <location>
        <begin position="652"/>
        <end position="681"/>
    </location>
</feature>
<evidence type="ECO:0000256" key="13">
    <source>
        <dbReference type="SAM" id="SignalP"/>
    </source>
</evidence>
<reference evidence="16" key="1">
    <citation type="submission" date="2018-05" db="EMBL/GenBank/DDBJ databases">
        <title>Draft genome of Mucuna pruriens seed.</title>
        <authorList>
            <person name="Nnadi N.E."/>
            <person name="Vos R."/>
            <person name="Hasami M.H."/>
            <person name="Devisetty U.K."/>
            <person name="Aguiy J.C."/>
        </authorList>
    </citation>
    <scope>NUCLEOTIDE SEQUENCE [LARGE SCALE GENOMIC DNA]</scope>
    <source>
        <strain evidence="16">JCA_2017</strain>
    </source>
</reference>
<dbReference type="PANTHER" id="PTHR13808:SF53">
    <property type="entry name" value="HISTONE ACETYLTRANSFERASE HAC2"/>
    <property type="match status" value="1"/>
</dbReference>
<evidence type="ECO:0000256" key="12">
    <source>
        <dbReference type="SAM" id="Phobius"/>
    </source>
</evidence>
<dbReference type="Proteomes" id="UP000257109">
    <property type="component" value="Unassembled WGS sequence"/>
</dbReference>
<dbReference type="GO" id="GO:0004402">
    <property type="term" value="F:histone acetyltransferase activity"/>
    <property type="evidence" value="ECO:0007669"/>
    <property type="project" value="InterPro"/>
</dbReference>
<keyword evidence="13" id="KW-0732">Signal</keyword>
<dbReference type="OrthoDB" id="899at2759"/>
<feature type="region of interest" description="Disordered" evidence="11">
    <location>
        <begin position="651"/>
        <end position="686"/>
    </location>
</feature>
<dbReference type="Pfam" id="PF08214">
    <property type="entry name" value="HAT_KAT11"/>
    <property type="match status" value="1"/>
</dbReference>
<organism evidence="16 17">
    <name type="scientific">Mucuna pruriens</name>
    <name type="common">Velvet bean</name>
    <name type="synonym">Dolichos pruriens</name>
    <dbReference type="NCBI Taxonomy" id="157652"/>
    <lineage>
        <taxon>Eukaryota</taxon>
        <taxon>Viridiplantae</taxon>
        <taxon>Streptophyta</taxon>
        <taxon>Embryophyta</taxon>
        <taxon>Tracheophyta</taxon>
        <taxon>Spermatophyta</taxon>
        <taxon>Magnoliopsida</taxon>
        <taxon>eudicotyledons</taxon>
        <taxon>Gunneridae</taxon>
        <taxon>Pentapetalae</taxon>
        <taxon>rosids</taxon>
        <taxon>fabids</taxon>
        <taxon>Fabales</taxon>
        <taxon>Fabaceae</taxon>
        <taxon>Papilionoideae</taxon>
        <taxon>50 kb inversion clade</taxon>
        <taxon>NPAAA clade</taxon>
        <taxon>indigoferoid/millettioid clade</taxon>
        <taxon>Phaseoleae</taxon>
        <taxon>Mucuna</taxon>
    </lineage>
</organism>
<evidence type="ECO:0000313" key="16">
    <source>
        <dbReference type="EMBL" id="RDX76867.1"/>
    </source>
</evidence>
<dbReference type="PROSITE" id="PS01359">
    <property type="entry name" value="ZF_PHD_1"/>
    <property type="match status" value="1"/>
</dbReference>
<proteinExistence type="predicted"/>
<dbReference type="GO" id="GO:0005667">
    <property type="term" value="C:transcription regulator complex"/>
    <property type="evidence" value="ECO:0007669"/>
    <property type="project" value="TreeGrafter"/>
</dbReference>
<keyword evidence="8" id="KW-0804">Transcription</keyword>
<dbReference type="PANTHER" id="PTHR13808">
    <property type="entry name" value="CBP/P300-RELATED"/>
    <property type="match status" value="1"/>
</dbReference>
<keyword evidence="12" id="KW-1133">Transmembrane helix</keyword>
<feature type="domain" description="CBP/p300-type HAT" evidence="15">
    <location>
        <begin position="942"/>
        <end position="1100"/>
    </location>
</feature>
<keyword evidence="12" id="KW-0812">Transmembrane</keyword>
<keyword evidence="12" id="KW-0472">Membrane</keyword>
<dbReference type="Gene3D" id="3.30.40.10">
    <property type="entry name" value="Zinc/RING finger domain, C3HC4 (zinc finger)"/>
    <property type="match status" value="1"/>
</dbReference>
<dbReference type="CDD" id="cd15614">
    <property type="entry name" value="PHD_HAC_like"/>
    <property type="match status" value="1"/>
</dbReference>
<comment type="subcellular location">
    <subcellularLocation>
        <location evidence="1">Nucleus</location>
    </subcellularLocation>
</comment>
<dbReference type="InterPro" id="IPR019786">
    <property type="entry name" value="Zinc_finger_PHD-type_CS"/>
</dbReference>
<keyword evidence="9" id="KW-0539">Nucleus</keyword>
<dbReference type="InterPro" id="IPR019787">
    <property type="entry name" value="Znf_PHD-finger"/>
</dbReference>
<evidence type="ECO:0000256" key="8">
    <source>
        <dbReference type="ARBA" id="ARBA00023163"/>
    </source>
</evidence>
<feature type="domain" description="PHD-type" evidence="14">
    <location>
        <begin position="850"/>
        <end position="927"/>
    </location>
</feature>
<dbReference type="EC" id="2.3.1.48" evidence="2"/>
<dbReference type="InterPro" id="IPR013178">
    <property type="entry name" value="Histone_AcTrfase_Rtt109/CBP"/>
</dbReference>
<feature type="signal peptide" evidence="13">
    <location>
        <begin position="1"/>
        <end position="17"/>
    </location>
</feature>
<dbReference type="InterPro" id="IPR031162">
    <property type="entry name" value="CBP_P300_HAT"/>
</dbReference>
<feature type="non-terminal residue" evidence="16">
    <location>
        <position position="1100"/>
    </location>
</feature>
<evidence type="ECO:0000256" key="5">
    <source>
        <dbReference type="ARBA" id="ARBA00022771"/>
    </source>
</evidence>
<dbReference type="GO" id="GO:0005634">
    <property type="term" value="C:nucleus"/>
    <property type="evidence" value="ECO:0007669"/>
    <property type="project" value="UniProtKB-SubCell"/>
</dbReference>
<dbReference type="InterPro" id="IPR001965">
    <property type="entry name" value="Znf_PHD"/>
</dbReference>
<keyword evidence="17" id="KW-1185">Reference proteome</keyword>
<keyword evidence="3" id="KW-0808">Transferase</keyword>
<dbReference type="GO" id="GO:0045944">
    <property type="term" value="P:positive regulation of transcription by RNA polymerase II"/>
    <property type="evidence" value="ECO:0007669"/>
    <property type="project" value="TreeGrafter"/>
</dbReference>
<protein>
    <recommendedName>
        <fullName evidence="2">histone acetyltransferase</fullName>
        <ecNumber evidence="2">2.3.1.48</ecNumber>
    </recommendedName>
</protein>
<feature type="non-terminal residue" evidence="16">
    <location>
        <position position="1"/>
    </location>
</feature>
<dbReference type="PROSITE" id="PS51727">
    <property type="entry name" value="CBP_P300_HAT"/>
    <property type="match status" value="1"/>
</dbReference>
<evidence type="ECO:0000256" key="7">
    <source>
        <dbReference type="ARBA" id="ARBA00023015"/>
    </source>
</evidence>
<feature type="transmembrane region" description="Helical" evidence="12">
    <location>
        <begin position="332"/>
        <end position="349"/>
    </location>
</feature>
<evidence type="ECO:0000259" key="14">
    <source>
        <dbReference type="PROSITE" id="PS50016"/>
    </source>
</evidence>
<keyword evidence="5 10" id="KW-0863">Zinc-finger</keyword>
<evidence type="ECO:0000256" key="11">
    <source>
        <dbReference type="SAM" id="MobiDB-lite"/>
    </source>
</evidence>
<keyword evidence="6" id="KW-0862">Zinc</keyword>
<evidence type="ECO:0000313" key="17">
    <source>
        <dbReference type="Proteomes" id="UP000257109"/>
    </source>
</evidence>
<evidence type="ECO:0000256" key="3">
    <source>
        <dbReference type="ARBA" id="ARBA00022679"/>
    </source>
</evidence>
<evidence type="ECO:0000256" key="9">
    <source>
        <dbReference type="ARBA" id="ARBA00023242"/>
    </source>
</evidence>
<dbReference type="AlphaFoldDB" id="A0A371FEY5"/>
<dbReference type="InterPro" id="IPR013083">
    <property type="entry name" value="Znf_RING/FYVE/PHD"/>
</dbReference>
<feature type="chain" id="PRO_5016648566" description="histone acetyltransferase" evidence="13">
    <location>
        <begin position="18"/>
        <end position="1100"/>
    </location>
</feature>
<dbReference type="SMART" id="SM00249">
    <property type="entry name" value="PHD"/>
    <property type="match status" value="1"/>
</dbReference>
<keyword evidence="4" id="KW-0479">Metal-binding</keyword>
<evidence type="ECO:0000256" key="1">
    <source>
        <dbReference type="ARBA" id="ARBA00004123"/>
    </source>
</evidence>
<dbReference type="EMBL" id="QJKJ01009358">
    <property type="protein sequence ID" value="RDX76867.1"/>
    <property type="molecule type" value="Genomic_DNA"/>
</dbReference>
<evidence type="ECO:0000256" key="4">
    <source>
        <dbReference type="ARBA" id="ARBA00022723"/>
    </source>
</evidence>
<comment type="caution">
    <text evidence="16">The sequence shown here is derived from an EMBL/GenBank/DDBJ whole genome shotgun (WGS) entry which is preliminary data.</text>
</comment>
<dbReference type="SUPFAM" id="SSF57903">
    <property type="entry name" value="FYVE/PHD zinc finger"/>
    <property type="match status" value="1"/>
</dbReference>
<feature type="transmembrane region" description="Helical" evidence="12">
    <location>
        <begin position="301"/>
        <end position="325"/>
    </location>
</feature>
<accession>A0A371FEY5</accession>
<dbReference type="GO" id="GO:0003713">
    <property type="term" value="F:transcription coactivator activity"/>
    <property type="evidence" value="ECO:0007669"/>
    <property type="project" value="TreeGrafter"/>
</dbReference>
<dbReference type="GO" id="GO:0008270">
    <property type="term" value="F:zinc ion binding"/>
    <property type="evidence" value="ECO:0007669"/>
    <property type="project" value="UniProtKB-KW"/>
</dbReference>
<evidence type="ECO:0000256" key="6">
    <source>
        <dbReference type="ARBA" id="ARBA00022833"/>
    </source>
</evidence>
<sequence length="1100" mass="124802">MEFVLLAGAIFLFVCLTERKGKEKENEKGIGRRRLKPKMHAKGSNIGNSCRQMPGNFSSFDPNLPPQRGFDLSHQYNRTNEVGFLDWHKDPGISHCRNLIRNIMFSIFGSQLRYDQEQASVLANILEYWLFIAANSQAIRGSNTINFSILEEYMNQDTFMQRVETLLKKLHATKCSEQVDSFTTYTSKMVPSSGLFHPWSNGSVLEPAFQNVSGPVVNATDYSAVAVDNKYGFPKGGLSHSSVVHRPVLSPDIRPAIATCTGMGVFSNFSFSVGKVICKLAPSQFFITGNRQTIVCVFESYGFLSLNLYMCTSDFVFVTMFLFFLSSFARTIIILYDVLFTIYLTALAGEMDLIKYGDCSGTMQKSDSMAYINMGKSLQSDSSNLLASQHVSREFSQVSNLSPGLSIPGDIRQYQHQKLDFQQINDKTNIAQPNSFLENHGKHSCQNLGPKTLKQSQHFKRSVNGDKQFTSESLVDHFDLDGSAYMNASSSSKLSVEQMILLQHFYYRNLNIIPQGNVLKCLHSRVCCKENLCNCERYRMLLLHFDECQNDACHICYSWNLLATDIVERRLEFPDGVFGGFVVRKRDAPCANFEAMQPTAKRQKMESAFGVSLINNVRSDWSTPNMVQHCSSEALLEPRTEFNQDGINATKKIIEPKADQEKETKSSNRTPKADQEKETKAPNRTVNTVSLTDQARAEFNQDVINVTKKVIEPKSDQEKETTSQNPTVYTVSLNDQGRTEFDGINATMKVIGPKADQEKETKSPNPTVNTVSLIDFFTSNEITEHIASLTKQSNQSTTDEESADGVNKCQLCEAGSLSFAPVPIYCLRCGNRIKRNSNYYYRREEDDTEQFFCTTCYRTARGGNITFNERFVSKTDLHKMTNNGVCEEGWVECNKCKSWQHQICALYNDKRDLDYSAEYTCPVCRLKEIKNGMHVPLPKTAMFGAKDLPSTMLSDHIEKRLLKRLMQESEDWAKVEGNKNFDEVLVAENLSVRVVLSVDKELKVKKQFLDIFEEEDYPAEFSYTSKNIEGVDVCLFAMYVQEFGSECGYPNQRSVYLSYLDSVKYFRPERVTSSGEALRTFVYHEILTLKKLRRMINYGT</sequence>
<dbReference type="GO" id="GO:0000123">
    <property type="term" value="C:histone acetyltransferase complex"/>
    <property type="evidence" value="ECO:0007669"/>
    <property type="project" value="TreeGrafter"/>
</dbReference>
<dbReference type="GO" id="GO:0031490">
    <property type="term" value="F:chromatin DNA binding"/>
    <property type="evidence" value="ECO:0007669"/>
    <property type="project" value="TreeGrafter"/>
</dbReference>
<dbReference type="STRING" id="157652.A0A371FEY5"/>
<evidence type="ECO:0000259" key="15">
    <source>
        <dbReference type="PROSITE" id="PS51727"/>
    </source>
</evidence>
<evidence type="ECO:0000256" key="10">
    <source>
        <dbReference type="PROSITE-ProRule" id="PRU00146"/>
    </source>
</evidence>
<gene>
    <name evidence="16" type="ORF">CR513_43096</name>
</gene>
<evidence type="ECO:0000256" key="2">
    <source>
        <dbReference type="ARBA" id="ARBA00013184"/>
    </source>
</evidence>
<dbReference type="InterPro" id="IPR011011">
    <property type="entry name" value="Znf_FYVE_PHD"/>
</dbReference>